<dbReference type="OrthoDB" id="4837799at2759"/>
<dbReference type="Proteomes" id="UP000224854">
    <property type="component" value="Unassembled WGS sequence"/>
</dbReference>
<organism evidence="3 4">
    <name type="scientific">Ophiocordyceps australis</name>
    <dbReference type="NCBI Taxonomy" id="1399860"/>
    <lineage>
        <taxon>Eukaryota</taxon>
        <taxon>Fungi</taxon>
        <taxon>Dikarya</taxon>
        <taxon>Ascomycota</taxon>
        <taxon>Pezizomycotina</taxon>
        <taxon>Sordariomycetes</taxon>
        <taxon>Hypocreomycetidae</taxon>
        <taxon>Hypocreales</taxon>
        <taxon>Ophiocordycipitaceae</taxon>
        <taxon>Ophiocordyceps</taxon>
    </lineage>
</organism>
<dbReference type="AlphaFoldDB" id="A0A2C5YUT9"/>
<keyword evidence="2" id="KW-0732">Signal</keyword>
<feature type="signal peptide" evidence="2">
    <location>
        <begin position="1"/>
        <end position="17"/>
    </location>
</feature>
<gene>
    <name evidence="3" type="ORF">CDD82_7684</name>
</gene>
<reference evidence="3 4" key="1">
    <citation type="submission" date="2017-06" db="EMBL/GenBank/DDBJ databases">
        <title>Ant-infecting Ophiocordyceps genomes reveal a high diversity of potential behavioral manipulation genes and a possible major role for enterotoxins.</title>
        <authorList>
            <person name="De Bekker C."/>
            <person name="Evans H.C."/>
            <person name="Brachmann A."/>
            <person name="Hughes D.P."/>
        </authorList>
    </citation>
    <scope>NUCLEOTIDE SEQUENCE [LARGE SCALE GENOMIC DNA]</scope>
    <source>
        <strain evidence="3 4">1348a</strain>
    </source>
</reference>
<protein>
    <submittedName>
        <fullName evidence="3">Uncharacterized protein</fullName>
    </submittedName>
</protein>
<proteinExistence type="predicted"/>
<feature type="region of interest" description="Disordered" evidence="1">
    <location>
        <begin position="19"/>
        <end position="39"/>
    </location>
</feature>
<evidence type="ECO:0000256" key="2">
    <source>
        <dbReference type="SAM" id="SignalP"/>
    </source>
</evidence>
<evidence type="ECO:0000256" key="1">
    <source>
        <dbReference type="SAM" id="MobiDB-lite"/>
    </source>
</evidence>
<comment type="caution">
    <text evidence="3">The sequence shown here is derived from an EMBL/GenBank/DDBJ whole genome shotgun (WGS) entry which is preliminary data.</text>
</comment>
<accession>A0A2C5YUT9</accession>
<feature type="chain" id="PRO_5012360982" evidence="2">
    <location>
        <begin position="18"/>
        <end position="114"/>
    </location>
</feature>
<evidence type="ECO:0000313" key="3">
    <source>
        <dbReference type="EMBL" id="PHH81868.1"/>
    </source>
</evidence>
<name>A0A2C5YUT9_9HYPO</name>
<sequence length="114" mass="11415">MPSLLLTLSLLVSSSMAAAVPPQPTTPTNPVSALAGPPPSPVPPVQTPFAVMSGCDYAYCDGSSSWCFYWAGVTGYDPSRGVVPGEVRTLIGTCGSAPSSPASAPVSAATTTRA</sequence>
<keyword evidence="4" id="KW-1185">Reference proteome</keyword>
<evidence type="ECO:0000313" key="4">
    <source>
        <dbReference type="Proteomes" id="UP000224854"/>
    </source>
</evidence>
<dbReference type="EMBL" id="NJEU01000092">
    <property type="protein sequence ID" value="PHH81868.1"/>
    <property type="molecule type" value="Genomic_DNA"/>
</dbReference>